<dbReference type="Proteomes" id="UP001482513">
    <property type="component" value="Unassembled WGS sequence"/>
</dbReference>
<name>A0ABV0KBX2_9CYAN</name>
<gene>
    <name evidence="2" type="ORF">NC992_25645</name>
</gene>
<evidence type="ECO:0000313" key="3">
    <source>
        <dbReference type="Proteomes" id="UP001482513"/>
    </source>
</evidence>
<sequence length="115" mass="12448">MRLADFILGNVEPILAEWETFARSLAPGGKMTKLALRNDAEAMLRATARDMQSGQTLTQQASKSKGRGGAVGEESNGLDHASVLHGVARMGSGFDIMEVISEYRALRASVLRLWT</sequence>
<feature type="region of interest" description="Disordered" evidence="1">
    <location>
        <begin position="49"/>
        <end position="76"/>
    </location>
</feature>
<feature type="compositionally biased region" description="Polar residues" evidence="1">
    <location>
        <begin position="50"/>
        <end position="63"/>
    </location>
</feature>
<organism evidence="2 3">
    <name type="scientific">Leptolyngbya subtilissima DQ-A4</name>
    <dbReference type="NCBI Taxonomy" id="2933933"/>
    <lineage>
        <taxon>Bacteria</taxon>
        <taxon>Bacillati</taxon>
        <taxon>Cyanobacteriota</taxon>
        <taxon>Cyanophyceae</taxon>
        <taxon>Leptolyngbyales</taxon>
        <taxon>Leptolyngbyaceae</taxon>
        <taxon>Leptolyngbya group</taxon>
        <taxon>Leptolyngbya</taxon>
    </lineage>
</organism>
<protein>
    <submittedName>
        <fullName evidence="2">Uncharacterized protein</fullName>
    </submittedName>
</protein>
<dbReference type="EMBL" id="JAMPKX010000026">
    <property type="protein sequence ID" value="MEP0950276.1"/>
    <property type="molecule type" value="Genomic_DNA"/>
</dbReference>
<evidence type="ECO:0000313" key="2">
    <source>
        <dbReference type="EMBL" id="MEP0950276.1"/>
    </source>
</evidence>
<comment type="caution">
    <text evidence="2">The sequence shown here is derived from an EMBL/GenBank/DDBJ whole genome shotgun (WGS) entry which is preliminary data.</text>
</comment>
<reference evidence="2 3" key="1">
    <citation type="submission" date="2022-04" db="EMBL/GenBank/DDBJ databases">
        <title>Positive selection, recombination, and allopatry shape intraspecific diversity of widespread and dominant cyanobacteria.</title>
        <authorList>
            <person name="Wei J."/>
            <person name="Shu W."/>
            <person name="Hu C."/>
        </authorList>
    </citation>
    <scope>NUCLEOTIDE SEQUENCE [LARGE SCALE GENOMIC DNA]</scope>
    <source>
        <strain evidence="2 3">DQ-A4</strain>
    </source>
</reference>
<keyword evidence="3" id="KW-1185">Reference proteome</keyword>
<proteinExistence type="predicted"/>
<evidence type="ECO:0000256" key="1">
    <source>
        <dbReference type="SAM" id="MobiDB-lite"/>
    </source>
</evidence>
<accession>A0ABV0KBX2</accession>
<feature type="non-terminal residue" evidence="2">
    <location>
        <position position="115"/>
    </location>
</feature>
<dbReference type="RefSeq" id="WP_431191164.1">
    <property type="nucleotide sequence ID" value="NZ_JAMPKX010000026.1"/>
</dbReference>